<reference evidence="1 2" key="1">
    <citation type="submission" date="2023-07" db="EMBL/GenBank/DDBJ databases">
        <authorList>
            <person name="Girao M."/>
            <person name="Carvalho M.F."/>
        </authorList>
    </citation>
    <scope>NUCLEOTIDE SEQUENCE [LARGE SCALE GENOMIC DNA]</scope>
    <source>
        <strain evidence="1 2">YIM65754</strain>
    </source>
</reference>
<dbReference type="EMBL" id="JAUTXY010000002">
    <property type="protein sequence ID" value="MEE2057034.1"/>
    <property type="molecule type" value="Genomic_DNA"/>
</dbReference>
<evidence type="ECO:0000313" key="1">
    <source>
        <dbReference type="EMBL" id="MEE2057034.1"/>
    </source>
</evidence>
<protein>
    <recommendedName>
        <fullName evidence="3">DnaA-like protein</fullName>
    </recommendedName>
</protein>
<dbReference type="Proteomes" id="UP001336020">
    <property type="component" value="Unassembled WGS sequence"/>
</dbReference>
<proteinExistence type="predicted"/>
<comment type="caution">
    <text evidence="1">The sequence shown here is derived from an EMBL/GenBank/DDBJ whole genome shotgun (WGS) entry which is preliminary data.</text>
</comment>
<gene>
    <name evidence="1" type="ORF">Q7514_05765</name>
</gene>
<accession>A0ABU7L675</accession>
<name>A0ABU7L675_9NOCA</name>
<sequence length="238" mass="25240">MTGKSNAQYSGAQYSGAQYSGAQYSGAQYSELGAWCRIADEVDRLDPDAGRMLHSALARHSAPLRIQVAGRAGVGREHVQCALARLCGLSRALEPAVVDVPGVSDPVLDADVMVYVLPARLDPTSVHPADRRFLETLDSRRVVVVVTGDRAVPGLAMPVCAQDDPNLETMITDRVDGARSRRFEDFVRTVAGIAASPQARDVIEAALEDAAACGLSVSEPAVSEPAVSESPLRGTMVR</sequence>
<evidence type="ECO:0008006" key="3">
    <source>
        <dbReference type="Google" id="ProtNLM"/>
    </source>
</evidence>
<keyword evidence="2" id="KW-1185">Reference proteome</keyword>
<evidence type="ECO:0000313" key="2">
    <source>
        <dbReference type="Proteomes" id="UP001336020"/>
    </source>
</evidence>
<organism evidence="1 2">
    <name type="scientific">Rhodococcus artemisiae</name>
    <dbReference type="NCBI Taxonomy" id="714159"/>
    <lineage>
        <taxon>Bacteria</taxon>
        <taxon>Bacillati</taxon>
        <taxon>Actinomycetota</taxon>
        <taxon>Actinomycetes</taxon>
        <taxon>Mycobacteriales</taxon>
        <taxon>Nocardiaceae</taxon>
        <taxon>Rhodococcus</taxon>
    </lineage>
</organism>